<keyword evidence="3" id="KW-1185">Reference proteome</keyword>
<feature type="transmembrane region" description="Helical" evidence="1">
    <location>
        <begin position="18"/>
        <end position="36"/>
    </location>
</feature>
<reference evidence="2 3" key="1">
    <citation type="journal article" date="2012" name="Stand. Genomic Sci.">
        <title>Complete genome sequence of Pyrobaculum oguniense.</title>
        <authorList>
            <person name="Bernick D.L."/>
            <person name="Karplus K."/>
            <person name="Lui L.M."/>
            <person name="Coker J.K."/>
            <person name="Murphy J.N."/>
            <person name="Chan P.P."/>
            <person name="Cozen A.E."/>
            <person name="Lowe T.M."/>
        </authorList>
    </citation>
    <scope>NUCLEOTIDE SEQUENCE [LARGE SCALE GENOMIC DNA]</scope>
    <source>
        <strain evidence="2 3">TE7</strain>
    </source>
</reference>
<dbReference type="STRING" id="698757.Pogu_1038"/>
<evidence type="ECO:0000256" key="1">
    <source>
        <dbReference type="SAM" id="Phobius"/>
    </source>
</evidence>
<gene>
    <name evidence="2" type="ordered locus">Pogu_1038</name>
</gene>
<evidence type="ECO:0000313" key="2">
    <source>
        <dbReference type="EMBL" id="AFA39065.1"/>
    </source>
</evidence>
<dbReference type="Proteomes" id="UP000009062">
    <property type="component" value="Chromosome"/>
</dbReference>
<evidence type="ECO:0000313" key="3">
    <source>
        <dbReference type="Proteomes" id="UP000009062"/>
    </source>
</evidence>
<keyword evidence="1" id="KW-0812">Transmembrane</keyword>
<protein>
    <recommendedName>
        <fullName evidence="4">Divalent heavy-metal cations transporter</fullName>
    </recommendedName>
</protein>
<dbReference type="EMBL" id="CP003316">
    <property type="protein sequence ID" value="AFA39065.1"/>
    <property type="molecule type" value="Genomic_DNA"/>
</dbReference>
<evidence type="ECO:0008006" key="4">
    <source>
        <dbReference type="Google" id="ProtNLM"/>
    </source>
</evidence>
<dbReference type="AlphaFoldDB" id="H6Q8I3"/>
<accession>H6Q8I3</accession>
<name>H6Q8I3_PYROT</name>
<organism evidence="2 3">
    <name type="scientific">Pyrobaculum oguniense (strain DSM 13380 / JCM 10595 / TE7)</name>
    <dbReference type="NCBI Taxonomy" id="698757"/>
    <lineage>
        <taxon>Archaea</taxon>
        <taxon>Thermoproteota</taxon>
        <taxon>Thermoprotei</taxon>
        <taxon>Thermoproteales</taxon>
        <taxon>Thermoproteaceae</taxon>
        <taxon>Pyrobaculum</taxon>
    </lineage>
</organism>
<keyword evidence="1" id="KW-1133">Transmembrane helix</keyword>
<proteinExistence type="predicted"/>
<feature type="transmembrane region" description="Helical" evidence="1">
    <location>
        <begin position="112"/>
        <end position="133"/>
    </location>
</feature>
<sequence>MGLLFILAFRDRLSETKVAFLQAVAGGILAYLAMGMGHSAVEYVEELAKWETAGEFLIATVVTTAGMIVNLAVLSCVEQNISTLRGLRHSLLVATVIAVAFGVHGVGEGFPIAAALMGGYVAQAYLFAIGFAVHNFKEGFRKAGPVIADRRLKPRLSTLTLLSLQAGSSRSCGVLRRCEQRAFHINSKHLSNGVYCQCDAPRKSLRHGYARRCEKLSLLVCNHRRRRRCVLTKSIILFSDVH</sequence>
<feature type="transmembrane region" description="Helical" evidence="1">
    <location>
        <begin position="56"/>
        <end position="77"/>
    </location>
</feature>
<feature type="transmembrane region" description="Helical" evidence="1">
    <location>
        <begin position="89"/>
        <end position="106"/>
    </location>
</feature>
<dbReference type="KEGG" id="pog:Pogu_1038"/>
<dbReference type="HOGENOM" id="CLU_094845_0_0_2"/>
<dbReference type="eggNOG" id="arCOG00576">
    <property type="taxonomic scope" value="Archaea"/>
</dbReference>
<keyword evidence="1" id="KW-0472">Membrane</keyword>